<dbReference type="OrthoDB" id="3224400at2759"/>
<dbReference type="EMBL" id="VDMD01000009">
    <property type="protein sequence ID" value="TRM63566.1"/>
    <property type="molecule type" value="Genomic_DNA"/>
</dbReference>
<organism evidence="2 3">
    <name type="scientific">Schizophyllum amplum</name>
    <dbReference type="NCBI Taxonomy" id="97359"/>
    <lineage>
        <taxon>Eukaryota</taxon>
        <taxon>Fungi</taxon>
        <taxon>Dikarya</taxon>
        <taxon>Basidiomycota</taxon>
        <taxon>Agaricomycotina</taxon>
        <taxon>Agaricomycetes</taxon>
        <taxon>Agaricomycetidae</taxon>
        <taxon>Agaricales</taxon>
        <taxon>Schizophyllaceae</taxon>
        <taxon>Schizophyllum</taxon>
    </lineage>
</organism>
<dbReference type="Proteomes" id="UP000320762">
    <property type="component" value="Unassembled WGS sequence"/>
</dbReference>
<comment type="caution">
    <text evidence="2">The sequence shown here is derived from an EMBL/GenBank/DDBJ whole genome shotgun (WGS) entry which is preliminary data.</text>
</comment>
<evidence type="ECO:0000313" key="3">
    <source>
        <dbReference type="Proteomes" id="UP000320762"/>
    </source>
</evidence>
<evidence type="ECO:0000256" key="1">
    <source>
        <dbReference type="SAM" id="MobiDB-lite"/>
    </source>
</evidence>
<feature type="region of interest" description="Disordered" evidence="1">
    <location>
        <begin position="1"/>
        <end position="45"/>
    </location>
</feature>
<proteinExistence type="predicted"/>
<name>A0A550CFW6_9AGAR</name>
<evidence type="ECO:0000313" key="2">
    <source>
        <dbReference type="EMBL" id="TRM63566.1"/>
    </source>
</evidence>
<sequence length="161" mass="17701">MAKSAQASSSDPSATSEPKSEQEVPYPSFPVSKSQPNASASNRSRALSEVVEGAFPSFDHQAAIVGPFEEETNRDQTFEQEIGQLILDLVLETHAWAAARPKHESQFAVGKFEKKIADIMEIEKEQGASPSLPSSFFDRTRARLLEFMRQMKNAVDALTIG</sequence>
<protein>
    <submittedName>
        <fullName evidence="2">Uncharacterized protein</fullName>
    </submittedName>
</protein>
<feature type="compositionally biased region" description="Polar residues" evidence="1">
    <location>
        <begin position="1"/>
        <end position="17"/>
    </location>
</feature>
<reference evidence="2 3" key="1">
    <citation type="journal article" date="2019" name="New Phytol.">
        <title>Comparative genomics reveals unique wood-decay strategies and fruiting body development in the Schizophyllaceae.</title>
        <authorList>
            <person name="Almasi E."/>
            <person name="Sahu N."/>
            <person name="Krizsan K."/>
            <person name="Balint B."/>
            <person name="Kovacs G.M."/>
            <person name="Kiss B."/>
            <person name="Cseklye J."/>
            <person name="Drula E."/>
            <person name="Henrissat B."/>
            <person name="Nagy I."/>
            <person name="Chovatia M."/>
            <person name="Adam C."/>
            <person name="LaButti K."/>
            <person name="Lipzen A."/>
            <person name="Riley R."/>
            <person name="Grigoriev I.V."/>
            <person name="Nagy L.G."/>
        </authorList>
    </citation>
    <scope>NUCLEOTIDE SEQUENCE [LARGE SCALE GENOMIC DNA]</scope>
    <source>
        <strain evidence="2 3">NL-1724</strain>
    </source>
</reference>
<accession>A0A550CFW6</accession>
<dbReference type="AlphaFoldDB" id="A0A550CFW6"/>
<gene>
    <name evidence="2" type="ORF">BD626DRAFT_494697</name>
</gene>
<keyword evidence="3" id="KW-1185">Reference proteome</keyword>